<evidence type="ECO:0000313" key="1">
    <source>
        <dbReference type="EMBL" id="MBB2173437.1"/>
    </source>
</evidence>
<name>A0A7W4J2G5_9PROT</name>
<sequence length="222" mass="25103">MGYSAAAFADASEVPVARRSEMMEEMNAIIAKNWILYEPHWTSSRTPFEREFGIILLYFHNKIIAFSVYKRFRIGGMLALYRSGSEVLPQHQGRGLYHFLTATSIELTASDLQPEESEILYAWRTRNPIIWAANSKICSRLVPSLHDGVEDGELQEAATEICGALYPGQILETPAMIMRGCYDHIIHRGQKSRGTVAMIQDVIEREIPDPRDALFSVGIVRL</sequence>
<evidence type="ECO:0000313" key="2">
    <source>
        <dbReference type="Proteomes" id="UP000577891"/>
    </source>
</evidence>
<organism evidence="1 2">
    <name type="scientific">Gluconacetobacter asukensis</name>
    <dbReference type="NCBI Taxonomy" id="1017181"/>
    <lineage>
        <taxon>Bacteria</taxon>
        <taxon>Pseudomonadati</taxon>
        <taxon>Pseudomonadota</taxon>
        <taxon>Alphaproteobacteria</taxon>
        <taxon>Acetobacterales</taxon>
        <taxon>Acetobacteraceae</taxon>
        <taxon>Gluconacetobacter</taxon>
    </lineage>
</organism>
<reference evidence="1 2" key="1">
    <citation type="submission" date="2020-04" db="EMBL/GenBank/DDBJ databases">
        <title>Description of novel Gluconacetobacter.</title>
        <authorList>
            <person name="Sombolestani A."/>
        </authorList>
    </citation>
    <scope>NUCLEOTIDE SEQUENCE [LARGE SCALE GENOMIC DNA]</scope>
    <source>
        <strain evidence="1 2">LMG 27724</strain>
    </source>
</reference>
<comment type="caution">
    <text evidence="1">The sequence shown here is derived from an EMBL/GenBank/DDBJ whole genome shotgun (WGS) entry which is preliminary data.</text>
</comment>
<proteinExistence type="predicted"/>
<accession>A0A7W4J2G5</accession>
<evidence type="ECO:0008006" key="3">
    <source>
        <dbReference type="Google" id="ProtNLM"/>
    </source>
</evidence>
<gene>
    <name evidence="1" type="ORF">HLH35_15150</name>
</gene>
<dbReference type="Proteomes" id="UP000577891">
    <property type="component" value="Unassembled WGS sequence"/>
</dbReference>
<dbReference type="EMBL" id="JABEQE010000014">
    <property type="protein sequence ID" value="MBB2173437.1"/>
    <property type="molecule type" value="Genomic_DNA"/>
</dbReference>
<protein>
    <recommendedName>
        <fullName evidence="3">N-acetyltransferase domain-containing protein</fullName>
    </recommendedName>
</protein>
<keyword evidence="2" id="KW-1185">Reference proteome</keyword>
<dbReference type="AlphaFoldDB" id="A0A7W4J2G5"/>